<dbReference type="SUPFAM" id="SSF57997">
    <property type="entry name" value="Tropomyosin"/>
    <property type="match status" value="1"/>
</dbReference>
<protein>
    <submittedName>
        <fullName evidence="2">Uncharacterized protein</fullName>
    </submittedName>
</protein>
<keyword evidence="3" id="KW-1185">Reference proteome</keyword>
<reference evidence="2" key="1">
    <citation type="journal article" date="2022" name="bioRxiv">
        <title>Sequencing and chromosome-scale assembly of the giantPleurodeles waltlgenome.</title>
        <authorList>
            <person name="Brown T."/>
            <person name="Elewa A."/>
            <person name="Iarovenko S."/>
            <person name="Subramanian E."/>
            <person name="Araus A.J."/>
            <person name="Petzold A."/>
            <person name="Susuki M."/>
            <person name="Suzuki K.-i.T."/>
            <person name="Hayashi T."/>
            <person name="Toyoda A."/>
            <person name="Oliveira C."/>
            <person name="Osipova E."/>
            <person name="Leigh N.D."/>
            <person name="Simon A."/>
            <person name="Yun M.H."/>
        </authorList>
    </citation>
    <scope>NUCLEOTIDE SEQUENCE</scope>
    <source>
        <strain evidence="2">20211129_DDA</strain>
        <tissue evidence="2">Liver</tissue>
    </source>
</reference>
<dbReference type="Gene3D" id="1.20.5.340">
    <property type="match status" value="1"/>
</dbReference>
<comment type="caution">
    <text evidence="2">The sequence shown here is derived from an EMBL/GenBank/DDBJ whole genome shotgun (WGS) entry which is preliminary data.</text>
</comment>
<sequence length="163" mass="18491">MGNTTMPSMLELKTLILEGNKAIREKIDGVATTVALMRQDLDKLRDKVKNLGIRVDGLEENVSAHTTQLTNHECRLQMQEAKLANLDDRSRCINVHTLGLQEGMETTPVEQFLETWQPTVLRASEGRKGYKWIEPTEHQESSPNRVPHRTCLSGSPFIWTMAH</sequence>
<dbReference type="Proteomes" id="UP001066276">
    <property type="component" value="Chromosome 9"/>
</dbReference>
<keyword evidence="1" id="KW-0175">Coiled coil</keyword>
<evidence type="ECO:0000256" key="1">
    <source>
        <dbReference type="SAM" id="Coils"/>
    </source>
</evidence>
<gene>
    <name evidence="2" type="ORF">NDU88_001249</name>
</gene>
<evidence type="ECO:0000313" key="3">
    <source>
        <dbReference type="Proteomes" id="UP001066276"/>
    </source>
</evidence>
<feature type="coiled-coil region" evidence="1">
    <location>
        <begin position="34"/>
        <end position="89"/>
    </location>
</feature>
<organism evidence="2 3">
    <name type="scientific">Pleurodeles waltl</name>
    <name type="common">Iberian ribbed newt</name>
    <dbReference type="NCBI Taxonomy" id="8319"/>
    <lineage>
        <taxon>Eukaryota</taxon>
        <taxon>Metazoa</taxon>
        <taxon>Chordata</taxon>
        <taxon>Craniata</taxon>
        <taxon>Vertebrata</taxon>
        <taxon>Euteleostomi</taxon>
        <taxon>Amphibia</taxon>
        <taxon>Batrachia</taxon>
        <taxon>Caudata</taxon>
        <taxon>Salamandroidea</taxon>
        <taxon>Salamandridae</taxon>
        <taxon>Pleurodelinae</taxon>
        <taxon>Pleurodeles</taxon>
    </lineage>
</organism>
<evidence type="ECO:0000313" key="2">
    <source>
        <dbReference type="EMBL" id="KAJ1103828.1"/>
    </source>
</evidence>
<name>A0AAV7MS77_PLEWA</name>
<accession>A0AAV7MS77</accession>
<proteinExistence type="predicted"/>
<dbReference type="AlphaFoldDB" id="A0AAV7MS77"/>
<dbReference type="EMBL" id="JANPWB010000013">
    <property type="protein sequence ID" value="KAJ1103828.1"/>
    <property type="molecule type" value="Genomic_DNA"/>
</dbReference>